<dbReference type="OrthoDB" id="5189995at2"/>
<evidence type="ECO:0000256" key="4">
    <source>
        <dbReference type="ARBA" id="ARBA00022989"/>
    </source>
</evidence>
<name>A0A5C1A3L3_9GAMM</name>
<evidence type="ECO:0000313" key="7">
    <source>
        <dbReference type="EMBL" id="QEL12836.1"/>
    </source>
</evidence>
<feature type="transmembrane region" description="Helical" evidence="6">
    <location>
        <begin position="100"/>
        <end position="122"/>
    </location>
</feature>
<dbReference type="Pfam" id="PF01925">
    <property type="entry name" value="TauE"/>
    <property type="match status" value="1"/>
</dbReference>
<feature type="transmembrane region" description="Helical" evidence="6">
    <location>
        <begin position="143"/>
        <end position="174"/>
    </location>
</feature>
<dbReference type="PANTHER" id="PTHR43701:SF2">
    <property type="entry name" value="MEMBRANE TRANSPORTER PROTEIN YJNA-RELATED"/>
    <property type="match status" value="1"/>
</dbReference>
<keyword evidence="3 6" id="KW-0812">Transmembrane</keyword>
<reference evidence="7 8" key="1">
    <citation type="submission" date="2019-08" db="EMBL/GenBank/DDBJ databases">
        <title>Complete genome sequence of Kushneria sp. YCWA18, a halophilic phosphate-solubilizing bacterium isolated from Daqiao saltern in China.</title>
        <authorList>
            <person name="Du G.-X."/>
            <person name="Qu L.-Y."/>
        </authorList>
    </citation>
    <scope>NUCLEOTIDE SEQUENCE [LARGE SCALE GENOMIC DNA]</scope>
    <source>
        <strain evidence="7 8">YCWA18</strain>
    </source>
</reference>
<dbReference type="KEGG" id="kuy:FY550_10650"/>
<evidence type="ECO:0000313" key="8">
    <source>
        <dbReference type="Proteomes" id="UP000322553"/>
    </source>
</evidence>
<comment type="similarity">
    <text evidence="2 6">Belongs to the 4-toluene sulfonate uptake permease (TSUP) (TC 2.A.102) family.</text>
</comment>
<organism evidence="7 8">
    <name type="scientific">Kushneria phosphatilytica</name>
    <dbReference type="NCBI Taxonomy" id="657387"/>
    <lineage>
        <taxon>Bacteria</taxon>
        <taxon>Pseudomonadati</taxon>
        <taxon>Pseudomonadota</taxon>
        <taxon>Gammaproteobacteria</taxon>
        <taxon>Oceanospirillales</taxon>
        <taxon>Halomonadaceae</taxon>
        <taxon>Kushneria</taxon>
    </lineage>
</organism>
<evidence type="ECO:0000256" key="6">
    <source>
        <dbReference type="RuleBase" id="RU363041"/>
    </source>
</evidence>
<evidence type="ECO:0000256" key="5">
    <source>
        <dbReference type="ARBA" id="ARBA00023136"/>
    </source>
</evidence>
<proteinExistence type="inferred from homology"/>
<feature type="transmembrane region" description="Helical" evidence="6">
    <location>
        <begin position="237"/>
        <end position="255"/>
    </location>
</feature>
<dbReference type="InterPro" id="IPR002781">
    <property type="entry name" value="TM_pro_TauE-like"/>
</dbReference>
<feature type="transmembrane region" description="Helical" evidence="6">
    <location>
        <begin position="209"/>
        <end position="230"/>
    </location>
</feature>
<feature type="transmembrane region" description="Helical" evidence="6">
    <location>
        <begin position="71"/>
        <end position="94"/>
    </location>
</feature>
<keyword evidence="6" id="KW-1003">Cell membrane</keyword>
<comment type="subcellular location">
    <subcellularLocation>
        <location evidence="6">Cell membrane</location>
        <topology evidence="6">Multi-pass membrane protein</topology>
    </subcellularLocation>
    <subcellularLocation>
        <location evidence="1">Membrane</location>
        <topology evidence="1">Multi-pass membrane protein</topology>
    </subcellularLocation>
</comment>
<dbReference type="PANTHER" id="PTHR43701">
    <property type="entry name" value="MEMBRANE TRANSPORTER PROTEIN MJ0441-RELATED"/>
    <property type="match status" value="1"/>
</dbReference>
<keyword evidence="5 6" id="KW-0472">Membrane</keyword>
<evidence type="ECO:0000256" key="1">
    <source>
        <dbReference type="ARBA" id="ARBA00004141"/>
    </source>
</evidence>
<dbReference type="EMBL" id="CP043420">
    <property type="protein sequence ID" value="QEL12836.1"/>
    <property type="molecule type" value="Genomic_DNA"/>
</dbReference>
<keyword evidence="4 6" id="KW-1133">Transmembrane helix</keyword>
<gene>
    <name evidence="7" type="ORF">FY550_10650</name>
</gene>
<dbReference type="GO" id="GO:0005886">
    <property type="term" value="C:plasma membrane"/>
    <property type="evidence" value="ECO:0007669"/>
    <property type="project" value="UniProtKB-SubCell"/>
</dbReference>
<sequence>MNFLLYVCAGAGVGIAVGLSGIGGGSLMTPLLLMFGFPAHVAVGTDLLYAAITKASGVFSHHRQGHVEWAIVRRLAATSVPAAIVTLILLNLLFEGSHGYSDLITGTLGVMLIITAGLVIFRTPLQQLAHRRSDWATRYRRELTLVAGLVLGVCVTLSSVGAGVFGTAVLMLLYPAFRSGRIVGTDIAHAVPLTLIAGFGHLLLGNVDFMLLAALLIGSIPAIHLGAWLTRFMPDRLLRGALTLLLLFMGVRYAFF</sequence>
<dbReference type="AlphaFoldDB" id="A0A5C1A3L3"/>
<dbReference type="Proteomes" id="UP000322553">
    <property type="component" value="Chromosome"/>
</dbReference>
<keyword evidence="8" id="KW-1185">Reference proteome</keyword>
<evidence type="ECO:0000256" key="3">
    <source>
        <dbReference type="ARBA" id="ARBA00022692"/>
    </source>
</evidence>
<dbReference type="InterPro" id="IPR051598">
    <property type="entry name" value="TSUP/Inactive_protease-like"/>
</dbReference>
<evidence type="ECO:0000256" key="2">
    <source>
        <dbReference type="ARBA" id="ARBA00009142"/>
    </source>
</evidence>
<accession>A0A5C1A3L3</accession>
<protein>
    <recommendedName>
        <fullName evidence="6">Probable membrane transporter protein</fullName>
    </recommendedName>
</protein>
<feature type="transmembrane region" description="Helical" evidence="6">
    <location>
        <begin position="28"/>
        <end position="50"/>
    </location>
</feature>